<comment type="caution">
    <text evidence="2">The sequence shown here is derived from an EMBL/GenBank/DDBJ whole genome shotgun (WGS) entry which is preliminary data.</text>
</comment>
<keyword evidence="1" id="KW-0812">Transmembrane</keyword>
<evidence type="ECO:0008006" key="4">
    <source>
        <dbReference type="Google" id="ProtNLM"/>
    </source>
</evidence>
<evidence type="ECO:0000256" key="1">
    <source>
        <dbReference type="SAM" id="Phobius"/>
    </source>
</evidence>
<dbReference type="OrthoDB" id="2943632at2"/>
<proteinExistence type="predicted"/>
<evidence type="ECO:0000313" key="3">
    <source>
        <dbReference type="Proteomes" id="UP000265816"/>
    </source>
</evidence>
<dbReference type="InterPro" id="IPR025418">
    <property type="entry name" value="YrhC-like"/>
</dbReference>
<dbReference type="Proteomes" id="UP000265816">
    <property type="component" value="Unassembled WGS sequence"/>
</dbReference>
<name>A0A398B1Q2_9BACI</name>
<keyword evidence="3" id="KW-1185">Reference proteome</keyword>
<protein>
    <recommendedName>
        <fullName evidence="4">YrhC family protein</fullName>
    </recommendedName>
</protein>
<gene>
    <name evidence="2" type="ORF">D1970_14230</name>
</gene>
<reference evidence="2 3" key="1">
    <citation type="submission" date="2018-08" db="EMBL/GenBank/DDBJ databases">
        <title>Bacillus jemisoniae sp. nov., Bacillus chryseoplanitiae sp. nov., Bacillus resnikiae sp. nov., and Bacillus frankliniae sp. nov., isolated from Viking spacecraft and associated surfaces.</title>
        <authorList>
            <person name="Seuylemezian A."/>
            <person name="Vaishampayan P."/>
        </authorList>
    </citation>
    <scope>NUCLEOTIDE SEQUENCE [LARGE SCALE GENOMIC DNA]</scope>
    <source>
        <strain evidence="2 3">JJ-247</strain>
    </source>
</reference>
<dbReference type="AlphaFoldDB" id="A0A398B1Q2"/>
<feature type="transmembrane region" description="Helical" evidence="1">
    <location>
        <begin position="44"/>
        <end position="62"/>
    </location>
</feature>
<feature type="transmembrane region" description="Helical" evidence="1">
    <location>
        <begin position="12"/>
        <end position="32"/>
    </location>
</feature>
<evidence type="ECO:0000313" key="2">
    <source>
        <dbReference type="EMBL" id="RID83765.1"/>
    </source>
</evidence>
<dbReference type="EMBL" id="QWVT01000024">
    <property type="protein sequence ID" value="RID83765.1"/>
    <property type="molecule type" value="Genomic_DNA"/>
</dbReference>
<keyword evidence="1" id="KW-1133">Transmembrane helix</keyword>
<sequence length="83" mass="9223">MNVKKIYEKMVDYRQFGVVLLAAGSFFFMGLIIPFEKTAGDLNLVAGASLGFLLLSALLLTLSKGCRNKLVETEEGQEYLMKK</sequence>
<accession>A0A398B1Q2</accession>
<keyword evidence="1" id="KW-0472">Membrane</keyword>
<dbReference type="RefSeq" id="WP_119113541.1">
    <property type="nucleotide sequence ID" value="NZ_CBCSEO010000005.1"/>
</dbReference>
<organism evidence="2 3">
    <name type="scientific">Mesobacillus zeae</name>
    <dbReference type="NCBI Taxonomy" id="1917180"/>
    <lineage>
        <taxon>Bacteria</taxon>
        <taxon>Bacillati</taxon>
        <taxon>Bacillota</taxon>
        <taxon>Bacilli</taxon>
        <taxon>Bacillales</taxon>
        <taxon>Bacillaceae</taxon>
        <taxon>Mesobacillus</taxon>
    </lineage>
</organism>
<dbReference type="Pfam" id="PF14143">
    <property type="entry name" value="YrhC"/>
    <property type="match status" value="1"/>
</dbReference>